<dbReference type="Proteomes" id="UP000324222">
    <property type="component" value="Unassembled WGS sequence"/>
</dbReference>
<protein>
    <submittedName>
        <fullName evidence="2">Uncharacterized protein</fullName>
    </submittedName>
</protein>
<comment type="caution">
    <text evidence="2">The sequence shown here is derived from an EMBL/GenBank/DDBJ whole genome shotgun (WGS) entry which is preliminary data.</text>
</comment>
<evidence type="ECO:0000313" key="3">
    <source>
        <dbReference type="Proteomes" id="UP000324222"/>
    </source>
</evidence>
<evidence type="ECO:0000313" key="2">
    <source>
        <dbReference type="EMBL" id="MPC64428.1"/>
    </source>
</evidence>
<evidence type="ECO:0000256" key="1">
    <source>
        <dbReference type="SAM" id="MobiDB-lite"/>
    </source>
</evidence>
<dbReference type="AlphaFoldDB" id="A0A5B7H5N7"/>
<name>A0A5B7H5N7_PORTR</name>
<dbReference type="EMBL" id="VSRR010022087">
    <property type="protein sequence ID" value="MPC64428.1"/>
    <property type="molecule type" value="Genomic_DNA"/>
</dbReference>
<accession>A0A5B7H5N7</accession>
<proteinExistence type="predicted"/>
<organism evidence="2 3">
    <name type="scientific">Portunus trituberculatus</name>
    <name type="common">Swimming crab</name>
    <name type="synonym">Neptunus trituberculatus</name>
    <dbReference type="NCBI Taxonomy" id="210409"/>
    <lineage>
        <taxon>Eukaryota</taxon>
        <taxon>Metazoa</taxon>
        <taxon>Ecdysozoa</taxon>
        <taxon>Arthropoda</taxon>
        <taxon>Crustacea</taxon>
        <taxon>Multicrustacea</taxon>
        <taxon>Malacostraca</taxon>
        <taxon>Eumalacostraca</taxon>
        <taxon>Eucarida</taxon>
        <taxon>Decapoda</taxon>
        <taxon>Pleocyemata</taxon>
        <taxon>Brachyura</taxon>
        <taxon>Eubrachyura</taxon>
        <taxon>Portunoidea</taxon>
        <taxon>Portunidae</taxon>
        <taxon>Portuninae</taxon>
        <taxon>Portunus</taxon>
    </lineage>
</organism>
<keyword evidence="3" id="KW-1185">Reference proteome</keyword>
<gene>
    <name evidence="2" type="ORF">E2C01_058544</name>
</gene>
<sequence length="77" mass="9091">MNLHLKEEKQSREGSPRTSRVLSQKPYRHWRNPFVSPLQAGTPLGLGLTLFLLEILRQLGLWWRHSRQDSQHCRNTC</sequence>
<feature type="region of interest" description="Disordered" evidence="1">
    <location>
        <begin position="1"/>
        <end position="22"/>
    </location>
</feature>
<feature type="compositionally biased region" description="Basic and acidic residues" evidence="1">
    <location>
        <begin position="1"/>
        <end position="15"/>
    </location>
</feature>
<reference evidence="2 3" key="1">
    <citation type="submission" date="2019-05" db="EMBL/GenBank/DDBJ databases">
        <title>Another draft genome of Portunus trituberculatus and its Hox gene families provides insights of decapod evolution.</title>
        <authorList>
            <person name="Jeong J.-H."/>
            <person name="Song I."/>
            <person name="Kim S."/>
            <person name="Choi T."/>
            <person name="Kim D."/>
            <person name="Ryu S."/>
            <person name="Kim W."/>
        </authorList>
    </citation>
    <scope>NUCLEOTIDE SEQUENCE [LARGE SCALE GENOMIC DNA]</scope>
    <source>
        <tissue evidence="2">Muscle</tissue>
    </source>
</reference>